<evidence type="ECO:0000313" key="3">
    <source>
        <dbReference type="Proteomes" id="UP000203604"/>
    </source>
</evidence>
<dbReference type="Pfam" id="PF14265">
    <property type="entry name" value="DUF4355"/>
    <property type="match status" value="1"/>
</dbReference>
<sequence length="194" mass="21996">MSEEINATVSTESTETVDTQENVDSVQEEKHERTFTRAEIGKMLSAERSKWEAEQEAKENEAKKLAKMNADEKQKYQLDQREQELADREKAIARKELTAEAKAMLSERDLPVELVNVVDLTSAETVSQSVAVLQKSWEQAVQKGVQEKLKGGAPMKQAPVDSDGITKEEFARMGYQSRNELYQKNPELYKKLKG</sequence>
<dbReference type="GeneID" id="19685211"/>
<accession>A0A060QS77</accession>
<reference evidence="2 3" key="1">
    <citation type="journal article" date="2014" name="BMC Biol.">
        <title>Variable recombination dynamics during the emergence, transmission and 'disarming' of a multidrug-resistant pneumococcal clone.</title>
        <authorList>
            <person name="Croucher N.J."/>
            <person name="Hanage W.P."/>
            <person name="Harris S.R."/>
            <person name="McGee L."/>
            <person name="van der Linden M."/>
            <person name="de Lencastre H."/>
            <person name="Sa-Leao R."/>
            <person name="Song J.H."/>
            <person name="Ko K.S."/>
            <person name="Beall B."/>
            <person name="Klugman K.P."/>
            <person name="Parkhill J."/>
            <person name="Tomasz A."/>
            <person name="Kristinsson K.G."/>
            <person name="Bentley S.D."/>
        </authorList>
    </citation>
    <scope>NUCLEOTIDE SEQUENCE [LARGE SCALE GENOMIC DNA]</scope>
</reference>
<dbReference type="InterPro" id="IPR025580">
    <property type="entry name" value="Gp46"/>
</dbReference>
<dbReference type="Proteomes" id="UP000203604">
    <property type="component" value="Segment"/>
</dbReference>
<name>A0A060QS77_9CAUD</name>
<evidence type="ECO:0000256" key="1">
    <source>
        <dbReference type="SAM" id="MobiDB-lite"/>
    </source>
</evidence>
<feature type="region of interest" description="Disordered" evidence="1">
    <location>
        <begin position="45"/>
        <end position="82"/>
    </location>
</feature>
<feature type="compositionally biased region" description="Low complexity" evidence="1">
    <location>
        <begin position="8"/>
        <end position="17"/>
    </location>
</feature>
<proteinExistence type="predicted"/>
<protein>
    <submittedName>
        <fullName evidence="2">DUF4355 phage protein</fullName>
    </submittedName>
</protein>
<evidence type="ECO:0000313" key="2">
    <source>
        <dbReference type="EMBL" id="CDL74036.1"/>
    </source>
</evidence>
<dbReference type="RefSeq" id="YP_009043190.1">
    <property type="nucleotide sequence ID" value="NC_024361.1"/>
</dbReference>
<dbReference type="OrthoDB" id="14127at10239"/>
<organism evidence="2 3">
    <name type="scientific">Streptococcus phage DCC1738</name>
    <dbReference type="NCBI Taxonomy" id="1448273"/>
    <lineage>
        <taxon>Viruses</taxon>
        <taxon>Duplodnaviria</taxon>
        <taxon>Heunggongvirae</taxon>
        <taxon>Uroviricota</taxon>
        <taxon>Caudoviricetes</taxon>
        <taxon>Ferrettivirinae</taxon>
        <taxon>Hinxtonvirus</taxon>
        <taxon>Hinxtonvirus DCC1738</taxon>
    </lineage>
</organism>
<keyword evidence="3" id="KW-1185">Reference proteome</keyword>
<dbReference type="KEGG" id="vg:19685211"/>
<dbReference type="EMBL" id="HG799497">
    <property type="protein sequence ID" value="CDL74036.1"/>
    <property type="molecule type" value="Genomic_DNA"/>
</dbReference>
<feature type="region of interest" description="Disordered" evidence="1">
    <location>
        <begin position="1"/>
        <end position="32"/>
    </location>
</feature>